<organism evidence="1 2">
    <name type="scientific">Rubus argutus</name>
    <name type="common">Southern blackberry</name>
    <dbReference type="NCBI Taxonomy" id="59490"/>
    <lineage>
        <taxon>Eukaryota</taxon>
        <taxon>Viridiplantae</taxon>
        <taxon>Streptophyta</taxon>
        <taxon>Embryophyta</taxon>
        <taxon>Tracheophyta</taxon>
        <taxon>Spermatophyta</taxon>
        <taxon>Magnoliopsida</taxon>
        <taxon>eudicotyledons</taxon>
        <taxon>Gunneridae</taxon>
        <taxon>Pentapetalae</taxon>
        <taxon>rosids</taxon>
        <taxon>fabids</taxon>
        <taxon>Rosales</taxon>
        <taxon>Rosaceae</taxon>
        <taxon>Rosoideae</taxon>
        <taxon>Rosoideae incertae sedis</taxon>
        <taxon>Rubus</taxon>
    </lineage>
</organism>
<dbReference type="EMBL" id="JBEDUW010000002">
    <property type="protein sequence ID" value="KAK9942301.1"/>
    <property type="molecule type" value="Genomic_DNA"/>
</dbReference>
<reference evidence="1 2" key="1">
    <citation type="journal article" date="2023" name="G3 (Bethesda)">
        <title>A chromosome-length genome assembly and annotation of blackberry (Rubus argutus, cv. 'Hillquist').</title>
        <authorList>
            <person name="Bruna T."/>
            <person name="Aryal R."/>
            <person name="Dudchenko O."/>
            <person name="Sargent D.J."/>
            <person name="Mead D."/>
            <person name="Buti M."/>
            <person name="Cavallini A."/>
            <person name="Hytonen T."/>
            <person name="Andres J."/>
            <person name="Pham M."/>
            <person name="Weisz D."/>
            <person name="Mascagni F."/>
            <person name="Usai G."/>
            <person name="Natali L."/>
            <person name="Bassil N."/>
            <person name="Fernandez G.E."/>
            <person name="Lomsadze A."/>
            <person name="Armour M."/>
            <person name="Olukolu B."/>
            <person name="Poorten T."/>
            <person name="Britton C."/>
            <person name="Davik J."/>
            <person name="Ashrafi H."/>
            <person name="Aiden E.L."/>
            <person name="Borodovsky M."/>
            <person name="Worthington M."/>
        </authorList>
    </citation>
    <scope>NUCLEOTIDE SEQUENCE [LARGE SCALE GENOMIC DNA]</scope>
    <source>
        <strain evidence="1">PI 553951</strain>
    </source>
</reference>
<evidence type="ECO:0000313" key="1">
    <source>
        <dbReference type="EMBL" id="KAK9942301.1"/>
    </source>
</evidence>
<accession>A0AAW1XZD4</accession>
<proteinExistence type="predicted"/>
<name>A0AAW1XZD4_RUBAR</name>
<dbReference type="Proteomes" id="UP001457282">
    <property type="component" value="Unassembled WGS sequence"/>
</dbReference>
<gene>
    <name evidence="1" type="ORF">M0R45_007974</name>
</gene>
<keyword evidence="2" id="KW-1185">Reference proteome</keyword>
<evidence type="ECO:0000313" key="2">
    <source>
        <dbReference type="Proteomes" id="UP001457282"/>
    </source>
</evidence>
<sequence length="72" mass="8034">MGKEITLEAPNEPEPRKRRRLCFYDDVCDVLTKGNGTDKIKGIMPHATTGVQELQISEIYKLGKLPISTSDS</sequence>
<protein>
    <submittedName>
        <fullName evidence="1">Uncharacterized protein</fullName>
    </submittedName>
</protein>
<dbReference type="AlphaFoldDB" id="A0AAW1XZD4"/>
<comment type="caution">
    <text evidence="1">The sequence shown here is derived from an EMBL/GenBank/DDBJ whole genome shotgun (WGS) entry which is preliminary data.</text>
</comment>